<dbReference type="InterPro" id="IPR052729">
    <property type="entry name" value="Acyl/Acetyltrans_Enzymes"/>
</dbReference>
<dbReference type="Proteomes" id="UP000612282">
    <property type="component" value="Unassembled WGS sequence"/>
</dbReference>
<keyword evidence="3" id="KW-1185">Reference proteome</keyword>
<evidence type="ECO:0000259" key="1">
    <source>
        <dbReference type="PROSITE" id="PS51186"/>
    </source>
</evidence>
<dbReference type="InterPro" id="IPR000182">
    <property type="entry name" value="GNAT_dom"/>
</dbReference>
<comment type="caution">
    <text evidence="2">The sequence shown here is derived from an EMBL/GenBank/DDBJ whole genome shotgun (WGS) entry which is preliminary data.</text>
</comment>
<accession>A0ABQ3X4N4</accession>
<gene>
    <name evidence="2" type="ORF">Aco03nite_018920</name>
</gene>
<dbReference type="EMBL" id="BOMG01000030">
    <property type="protein sequence ID" value="GID53488.1"/>
    <property type="molecule type" value="Genomic_DNA"/>
</dbReference>
<evidence type="ECO:0000313" key="3">
    <source>
        <dbReference type="Proteomes" id="UP000612282"/>
    </source>
</evidence>
<evidence type="ECO:0000313" key="2">
    <source>
        <dbReference type="EMBL" id="GID53488.1"/>
    </source>
</evidence>
<dbReference type="InterPro" id="IPR041496">
    <property type="entry name" value="YitH/HolE_GNAT"/>
</dbReference>
<protein>
    <submittedName>
        <fullName evidence="2">N-acetyltransferase GCN5</fullName>
    </submittedName>
</protein>
<dbReference type="SUPFAM" id="SSF55729">
    <property type="entry name" value="Acyl-CoA N-acyltransferases (Nat)"/>
    <property type="match status" value="1"/>
</dbReference>
<dbReference type="RefSeq" id="WP_203794400.1">
    <property type="nucleotide sequence ID" value="NZ_BAAAQE010000024.1"/>
</dbReference>
<dbReference type="Gene3D" id="3.40.630.90">
    <property type="match status" value="1"/>
</dbReference>
<sequence length="282" mass="30253">MAEFKVSVASADEVRLIAGWAAAEGWCPGDGDETIFHPTDPGGFLVGRLDGQPITSISAVRQGSERGFIGLYLTIPEFRGQGYGLRTWQAGMSRLAGRIIGLDGMPAQQDKYREAGFRDAWRTVRYQGELTGAQRPAGLEIADARSAGFDELARYDRRFFPAERDAFLSLWITTSGRRAVIARRAGSVVGFAVRRPAGDVDRIGPLFADSPEIAEALLAALAESVGGAVPVLLDVPSVNRPANKLAVRAGLKEAGQTVRMYTADVPEVDRAGIYGVTTLELG</sequence>
<feature type="domain" description="N-acetyltransferase" evidence="1">
    <location>
        <begin position="4"/>
        <end position="145"/>
    </location>
</feature>
<name>A0ABQ3X4N4_9ACTN</name>
<dbReference type="Pfam" id="PF00583">
    <property type="entry name" value="Acetyltransf_1"/>
    <property type="match status" value="1"/>
</dbReference>
<dbReference type="PANTHER" id="PTHR47237">
    <property type="entry name" value="SLL0310 PROTEIN"/>
    <property type="match status" value="1"/>
</dbReference>
<proteinExistence type="predicted"/>
<dbReference type="InterPro" id="IPR016181">
    <property type="entry name" value="Acyl_CoA_acyltransferase"/>
</dbReference>
<dbReference type="Gene3D" id="3.40.630.30">
    <property type="match status" value="1"/>
</dbReference>
<feature type="domain" description="N-acetyltransferase" evidence="1">
    <location>
        <begin position="139"/>
        <end position="280"/>
    </location>
</feature>
<reference evidence="2 3" key="1">
    <citation type="submission" date="2021-01" db="EMBL/GenBank/DDBJ databases">
        <title>Whole genome shotgun sequence of Actinoplanes couchii NBRC 106145.</title>
        <authorList>
            <person name="Komaki H."/>
            <person name="Tamura T."/>
        </authorList>
    </citation>
    <scope>NUCLEOTIDE SEQUENCE [LARGE SCALE GENOMIC DNA]</scope>
    <source>
        <strain evidence="2 3">NBRC 106145</strain>
    </source>
</reference>
<dbReference type="PANTHER" id="PTHR47237:SF1">
    <property type="entry name" value="SLL0310 PROTEIN"/>
    <property type="match status" value="1"/>
</dbReference>
<dbReference type="PROSITE" id="PS51186">
    <property type="entry name" value="GNAT"/>
    <property type="match status" value="2"/>
</dbReference>
<organism evidence="2 3">
    <name type="scientific">Actinoplanes couchii</name>
    <dbReference type="NCBI Taxonomy" id="403638"/>
    <lineage>
        <taxon>Bacteria</taxon>
        <taxon>Bacillati</taxon>
        <taxon>Actinomycetota</taxon>
        <taxon>Actinomycetes</taxon>
        <taxon>Micromonosporales</taxon>
        <taxon>Micromonosporaceae</taxon>
        <taxon>Actinoplanes</taxon>
    </lineage>
</organism>
<dbReference type="Pfam" id="PF18014">
    <property type="entry name" value="Acetyltransf_18"/>
    <property type="match status" value="1"/>
</dbReference>